<sequence>MTATKKLVVQAGRPRRASREGSVSRQRGSWLFVLDHLAKGFTPTVAYELDDISEELRDQIWLL</sequence>
<accession>K6VMP3</accession>
<name>K6VMP3_9ACTN</name>
<feature type="region of interest" description="Disordered" evidence="1">
    <location>
        <begin position="1"/>
        <end position="26"/>
    </location>
</feature>
<proteinExistence type="predicted"/>
<evidence type="ECO:0000256" key="1">
    <source>
        <dbReference type="SAM" id="MobiDB-lite"/>
    </source>
</evidence>
<evidence type="ECO:0000313" key="2">
    <source>
        <dbReference type="EMBL" id="GAB88170.1"/>
    </source>
</evidence>
<gene>
    <name evidence="2" type="ORF">GORHZ_006_00390</name>
</gene>
<dbReference type="RefSeq" id="WP_006329239.1">
    <property type="nucleotide sequence ID" value="NZ_BAHC01000006.1"/>
</dbReference>
<comment type="caution">
    <text evidence="2">The sequence shown here is derived from an EMBL/GenBank/DDBJ whole genome shotgun (WGS) entry which is preliminary data.</text>
</comment>
<keyword evidence="3" id="KW-1185">Reference proteome</keyword>
<protein>
    <submittedName>
        <fullName evidence="2">Uncharacterized protein</fullName>
    </submittedName>
</protein>
<reference evidence="2 3" key="1">
    <citation type="submission" date="2012-08" db="EMBL/GenBank/DDBJ databases">
        <title>Whole genome shotgun sequence of Gordonia rhizosphera NBRC 16068.</title>
        <authorList>
            <person name="Takarada H."/>
            <person name="Isaki S."/>
            <person name="Hosoyama A."/>
            <person name="Tsuchikane K."/>
            <person name="Katsumata H."/>
            <person name="Baba S."/>
            <person name="Ohji S."/>
            <person name="Yamazaki S."/>
            <person name="Fujita N."/>
        </authorList>
    </citation>
    <scope>NUCLEOTIDE SEQUENCE [LARGE SCALE GENOMIC DNA]</scope>
    <source>
        <strain evidence="2 3">NBRC 16068</strain>
    </source>
</reference>
<dbReference type="Proteomes" id="UP000008363">
    <property type="component" value="Unassembled WGS sequence"/>
</dbReference>
<dbReference type="EMBL" id="BAHC01000006">
    <property type="protein sequence ID" value="GAB88170.1"/>
    <property type="molecule type" value="Genomic_DNA"/>
</dbReference>
<organism evidence="2 3">
    <name type="scientific">Gordonia rhizosphera NBRC 16068</name>
    <dbReference type="NCBI Taxonomy" id="1108045"/>
    <lineage>
        <taxon>Bacteria</taxon>
        <taxon>Bacillati</taxon>
        <taxon>Actinomycetota</taxon>
        <taxon>Actinomycetes</taxon>
        <taxon>Mycobacteriales</taxon>
        <taxon>Gordoniaceae</taxon>
        <taxon>Gordonia</taxon>
    </lineage>
</organism>
<evidence type="ECO:0000313" key="3">
    <source>
        <dbReference type="Proteomes" id="UP000008363"/>
    </source>
</evidence>
<dbReference type="AlphaFoldDB" id="K6VMP3"/>